<name>A0A5C5ZQV3_9BACT</name>
<dbReference type="SUPFAM" id="SSF52540">
    <property type="entry name" value="P-loop containing nucleoside triphosphate hydrolases"/>
    <property type="match status" value="1"/>
</dbReference>
<proteinExistence type="predicted"/>
<dbReference type="EMBL" id="SJPQ01000002">
    <property type="protein sequence ID" value="TWT88683.1"/>
    <property type="molecule type" value="Genomic_DNA"/>
</dbReference>
<dbReference type="Proteomes" id="UP000315440">
    <property type="component" value="Unassembled WGS sequence"/>
</dbReference>
<feature type="domain" description="Sulfotransferase" evidence="4">
    <location>
        <begin position="9"/>
        <end position="210"/>
    </location>
</feature>
<dbReference type="OrthoDB" id="9797480at2"/>
<feature type="region of interest" description="Disordered" evidence="3">
    <location>
        <begin position="281"/>
        <end position="311"/>
    </location>
</feature>
<comment type="caution">
    <text evidence="5">The sequence shown here is derived from an EMBL/GenBank/DDBJ whole genome shotgun (WGS) entry which is preliminary data.</text>
</comment>
<dbReference type="Pfam" id="PF00685">
    <property type="entry name" value="Sulfotransfer_1"/>
    <property type="match status" value="1"/>
</dbReference>
<dbReference type="InterPro" id="IPR037359">
    <property type="entry name" value="NST/OST"/>
</dbReference>
<accession>A0A5C5ZQV3</accession>
<evidence type="ECO:0000256" key="3">
    <source>
        <dbReference type="SAM" id="MobiDB-lite"/>
    </source>
</evidence>
<keyword evidence="6" id="KW-1185">Reference proteome</keyword>
<dbReference type="GO" id="GO:0008146">
    <property type="term" value="F:sulfotransferase activity"/>
    <property type="evidence" value="ECO:0007669"/>
    <property type="project" value="InterPro"/>
</dbReference>
<dbReference type="PANTHER" id="PTHR10605:SF56">
    <property type="entry name" value="BIFUNCTIONAL HEPARAN SULFATE N-DEACETYLASE_N-SULFOTRANSFERASE"/>
    <property type="match status" value="1"/>
</dbReference>
<protein>
    <submittedName>
        <fullName evidence="5">Sulfotransferase domain protein</fullName>
    </submittedName>
</protein>
<dbReference type="InterPro" id="IPR027417">
    <property type="entry name" value="P-loop_NTPase"/>
</dbReference>
<gene>
    <name evidence="5" type="ORF">Mal64_21700</name>
</gene>
<evidence type="ECO:0000313" key="5">
    <source>
        <dbReference type="EMBL" id="TWT88683.1"/>
    </source>
</evidence>
<organism evidence="5 6">
    <name type="scientific">Pseudobythopirellula maris</name>
    <dbReference type="NCBI Taxonomy" id="2527991"/>
    <lineage>
        <taxon>Bacteria</taxon>
        <taxon>Pseudomonadati</taxon>
        <taxon>Planctomycetota</taxon>
        <taxon>Planctomycetia</taxon>
        <taxon>Pirellulales</taxon>
        <taxon>Lacipirellulaceae</taxon>
        <taxon>Pseudobythopirellula</taxon>
    </lineage>
</organism>
<evidence type="ECO:0000256" key="2">
    <source>
        <dbReference type="ARBA" id="ARBA00023180"/>
    </source>
</evidence>
<dbReference type="Gene3D" id="3.40.50.300">
    <property type="entry name" value="P-loop containing nucleotide triphosphate hydrolases"/>
    <property type="match status" value="1"/>
</dbReference>
<sequence>MQPQPRLPELLIIGAMKSGTTSLYMDLANLGAVFLAENKEPHHLCDDRVLSEEGRQEYADIYRGASPDTPLCDASTGYTKLPDQPGVASRALAVLPDGFKAIYVVRHPVERALSHYRHDHVARTVGDDIDAELRVHRRYVDYSRYAMQLAPWLEAIGPERVLVVRFEDYTERRQEELARISAFLGRELDTESSRQKAYNQSQRKPRRNRFWDAVHGSSLYRQGLRRLAPLRLRLWAYQLLLPKADPPAAPPSEATLRWLRAELSDDAAELAAMLGRPTLWDDLAPPADSAADSAAAGGATASRSDGASQSV</sequence>
<evidence type="ECO:0000256" key="1">
    <source>
        <dbReference type="ARBA" id="ARBA00022679"/>
    </source>
</evidence>
<dbReference type="InterPro" id="IPR000863">
    <property type="entry name" value="Sulfotransferase_dom"/>
</dbReference>
<dbReference type="PANTHER" id="PTHR10605">
    <property type="entry name" value="HEPARAN SULFATE SULFOTRANSFERASE"/>
    <property type="match status" value="1"/>
</dbReference>
<keyword evidence="2" id="KW-0325">Glycoprotein</keyword>
<evidence type="ECO:0000259" key="4">
    <source>
        <dbReference type="Pfam" id="PF00685"/>
    </source>
</evidence>
<reference evidence="5 6" key="1">
    <citation type="submission" date="2019-02" db="EMBL/GenBank/DDBJ databases">
        <title>Deep-cultivation of Planctomycetes and their phenomic and genomic characterization uncovers novel biology.</title>
        <authorList>
            <person name="Wiegand S."/>
            <person name="Jogler M."/>
            <person name="Boedeker C."/>
            <person name="Pinto D."/>
            <person name="Vollmers J."/>
            <person name="Rivas-Marin E."/>
            <person name="Kohn T."/>
            <person name="Peeters S.H."/>
            <person name="Heuer A."/>
            <person name="Rast P."/>
            <person name="Oberbeckmann S."/>
            <person name="Bunk B."/>
            <person name="Jeske O."/>
            <person name="Meyerdierks A."/>
            <person name="Storesund J.E."/>
            <person name="Kallscheuer N."/>
            <person name="Luecker S."/>
            <person name="Lage O.M."/>
            <person name="Pohl T."/>
            <person name="Merkel B.J."/>
            <person name="Hornburger P."/>
            <person name="Mueller R.-W."/>
            <person name="Bruemmer F."/>
            <person name="Labrenz M."/>
            <person name="Spormann A.M."/>
            <person name="Op Den Camp H."/>
            <person name="Overmann J."/>
            <person name="Amann R."/>
            <person name="Jetten M.S.M."/>
            <person name="Mascher T."/>
            <person name="Medema M.H."/>
            <person name="Devos D.P."/>
            <person name="Kaster A.-K."/>
            <person name="Ovreas L."/>
            <person name="Rohde M."/>
            <person name="Galperin M.Y."/>
            <person name="Jogler C."/>
        </authorList>
    </citation>
    <scope>NUCLEOTIDE SEQUENCE [LARGE SCALE GENOMIC DNA]</scope>
    <source>
        <strain evidence="5 6">Mal64</strain>
    </source>
</reference>
<dbReference type="AlphaFoldDB" id="A0A5C5ZQV3"/>
<evidence type="ECO:0000313" key="6">
    <source>
        <dbReference type="Proteomes" id="UP000315440"/>
    </source>
</evidence>
<keyword evidence="1 5" id="KW-0808">Transferase</keyword>
<dbReference type="RefSeq" id="WP_146399943.1">
    <property type="nucleotide sequence ID" value="NZ_SJPQ01000002.1"/>
</dbReference>